<dbReference type="NCBIfam" id="NF006910">
    <property type="entry name" value="PRK09400.1-6"/>
    <property type="match status" value="1"/>
</dbReference>
<dbReference type="Gene3D" id="1.20.5.820">
    <property type="entry name" value="Preprotein translocase SecE subunit"/>
    <property type="match status" value="1"/>
</dbReference>
<comment type="subunit">
    <text evidence="8">Component of the Sec protein translocase complex. Heterotrimer consisting of SecY (alpha), SecG (beta) and SecE (gamma) subunits. The heterotrimers can form oligomers, although 1 heterotrimer is thought to be able to translocate proteins. Interacts with the ribosome. May interact with SecDF, and other proteins may be involved.</text>
</comment>
<dbReference type="GeneID" id="32893336"/>
<dbReference type="GO" id="GO:0005886">
    <property type="term" value="C:plasma membrane"/>
    <property type="evidence" value="ECO:0007669"/>
    <property type="project" value="UniProtKB-SubCell"/>
</dbReference>
<dbReference type="HAMAP" id="MF_00422">
    <property type="entry name" value="SecE"/>
    <property type="match status" value="1"/>
</dbReference>
<dbReference type="OrthoDB" id="52835at2157"/>
<sequence length="63" mass="6507">MDVPYDLTSYVRVLKMATTPTTEEFLQVSKIAGAGILLVGFLGFIIGSVMLLLTGGAAPGGGF</sequence>
<dbReference type="GO" id="GO:0006605">
    <property type="term" value="P:protein targeting"/>
    <property type="evidence" value="ECO:0007669"/>
    <property type="project" value="UniProtKB-UniRule"/>
</dbReference>
<dbReference type="GO" id="GO:0012505">
    <property type="term" value="C:endomembrane system"/>
    <property type="evidence" value="ECO:0007669"/>
    <property type="project" value="UniProtKB-SubCell"/>
</dbReference>
<dbReference type="AlphaFoldDB" id="A0A2Z2HQW8"/>
<evidence type="ECO:0000256" key="3">
    <source>
        <dbReference type="ARBA" id="ARBA00022927"/>
    </source>
</evidence>
<dbReference type="InterPro" id="IPR023391">
    <property type="entry name" value="Prot_translocase_SecE_dom_sf"/>
</dbReference>
<dbReference type="GO" id="GO:0009306">
    <property type="term" value="P:protein secretion"/>
    <property type="evidence" value="ECO:0007669"/>
    <property type="project" value="UniProtKB-UniRule"/>
</dbReference>
<comment type="function">
    <text evidence="8">Essential subunit of the Sec protein translocation channel SecYEG. Clamps together the 2 halves of SecY. May contact the channel plug during translocation.</text>
</comment>
<dbReference type="InterPro" id="IPR008158">
    <property type="entry name" value="Translocase_Sec61-g"/>
</dbReference>
<dbReference type="EMBL" id="CP019893">
    <property type="protein sequence ID" value="ARS89113.1"/>
    <property type="molecule type" value="Genomic_DNA"/>
</dbReference>
<dbReference type="NCBIfam" id="TIGR00327">
    <property type="entry name" value="secE_euk_arch"/>
    <property type="match status" value="1"/>
</dbReference>
<keyword evidence="2 8" id="KW-0812">Transmembrane</keyword>
<evidence type="ECO:0000313" key="10">
    <source>
        <dbReference type="Proteomes" id="UP000250088"/>
    </source>
</evidence>
<keyword evidence="3 8" id="KW-0653">Protein transport</keyword>
<evidence type="ECO:0000313" key="9">
    <source>
        <dbReference type="EMBL" id="ARS89113.1"/>
    </source>
</evidence>
<evidence type="ECO:0000256" key="6">
    <source>
        <dbReference type="ARBA" id="ARBA00023136"/>
    </source>
</evidence>
<evidence type="ECO:0000256" key="1">
    <source>
        <dbReference type="ARBA" id="ARBA00022448"/>
    </source>
</evidence>
<dbReference type="InterPro" id="IPR001901">
    <property type="entry name" value="Translocase_SecE/Sec61-g"/>
</dbReference>
<keyword evidence="8" id="KW-1003">Cell membrane</keyword>
<dbReference type="KEGG" id="naj:B1756_04625"/>
<proteinExistence type="inferred from homology"/>
<reference evidence="10" key="1">
    <citation type="submission" date="2017-02" db="EMBL/GenBank/DDBJ databases">
        <title>Natronthermophilus aegyptiacus gen. nov.,sp. nov., an aerobic, extremely halophilic alkalithermophilic archaeon isolated from the athalassohaline Wadi An Natrun, Egypt.</title>
        <authorList>
            <person name="Zhao B."/>
        </authorList>
    </citation>
    <scope>NUCLEOTIDE SEQUENCE [LARGE SCALE GENOMIC DNA]</scope>
    <source>
        <strain evidence="10">JW/NM-HA 15</strain>
    </source>
</reference>
<keyword evidence="1 8" id="KW-0813">Transport</keyword>
<comment type="subcellular location">
    <subcellularLocation>
        <location evidence="8">Cell membrane</location>
        <topology evidence="8">Single-pass membrane protein</topology>
    </subcellularLocation>
    <subcellularLocation>
        <location evidence="7">Endomembrane system</location>
        <topology evidence="7">Single-pass membrane protein</topology>
    </subcellularLocation>
</comment>
<dbReference type="GO" id="GO:0065002">
    <property type="term" value="P:intracellular protein transmembrane transport"/>
    <property type="evidence" value="ECO:0007669"/>
    <property type="project" value="UniProtKB-UniRule"/>
</dbReference>
<comment type="similarity">
    <text evidence="8">Belongs to the SecE/SEC61-gamma family.</text>
</comment>
<accession>A0A2Z2HQW8</accession>
<keyword evidence="4 8" id="KW-1133">Transmembrane helix</keyword>
<protein>
    <recommendedName>
        <fullName evidence="8">Protein translocase subunit SecE</fullName>
    </recommendedName>
    <alternativeName>
        <fullName evidence="8">Protein transport protein Sec61 gamma subunit homolog</fullName>
    </alternativeName>
</protein>
<gene>
    <name evidence="8" type="primary">secE</name>
    <name evidence="9" type="ORF">B1756_04625</name>
</gene>
<organism evidence="9 10">
    <name type="scientific">Natrarchaeobaculum aegyptiacum</name>
    <dbReference type="NCBI Taxonomy" id="745377"/>
    <lineage>
        <taxon>Archaea</taxon>
        <taxon>Methanobacteriati</taxon>
        <taxon>Methanobacteriota</taxon>
        <taxon>Stenosarchaea group</taxon>
        <taxon>Halobacteria</taxon>
        <taxon>Halobacteriales</taxon>
        <taxon>Natrialbaceae</taxon>
        <taxon>Natrarchaeobaculum</taxon>
    </lineage>
</organism>
<dbReference type="RefSeq" id="WP_086887492.1">
    <property type="nucleotide sequence ID" value="NZ_CP019893.1"/>
</dbReference>
<keyword evidence="10" id="KW-1185">Reference proteome</keyword>
<evidence type="ECO:0000256" key="7">
    <source>
        <dbReference type="ARBA" id="ARBA00037847"/>
    </source>
</evidence>
<evidence type="ECO:0000256" key="2">
    <source>
        <dbReference type="ARBA" id="ARBA00022692"/>
    </source>
</evidence>
<dbReference type="GO" id="GO:0008320">
    <property type="term" value="F:protein transmembrane transporter activity"/>
    <property type="evidence" value="ECO:0007669"/>
    <property type="project" value="UniProtKB-UniRule"/>
</dbReference>
<keyword evidence="5 8" id="KW-0811">Translocation</keyword>
<dbReference type="Proteomes" id="UP000250088">
    <property type="component" value="Chromosome"/>
</dbReference>
<keyword evidence="6 8" id="KW-0472">Membrane</keyword>
<evidence type="ECO:0000256" key="5">
    <source>
        <dbReference type="ARBA" id="ARBA00023010"/>
    </source>
</evidence>
<evidence type="ECO:0000256" key="8">
    <source>
        <dbReference type="HAMAP-Rule" id="MF_00422"/>
    </source>
</evidence>
<name>A0A2Z2HQW8_9EURY</name>
<evidence type="ECO:0000256" key="4">
    <source>
        <dbReference type="ARBA" id="ARBA00022989"/>
    </source>
</evidence>
<dbReference type="SUPFAM" id="SSF103456">
    <property type="entry name" value="Preprotein translocase SecE subunit"/>
    <property type="match status" value="1"/>
</dbReference>
<feature type="transmembrane region" description="Helical" evidence="8">
    <location>
        <begin position="31"/>
        <end position="53"/>
    </location>
</feature>